<protein>
    <recommendedName>
        <fullName evidence="3">Dynein light chain</fullName>
    </recommendedName>
</protein>
<keyword evidence="2" id="KW-1185">Reference proteome</keyword>
<dbReference type="AlphaFoldDB" id="A0A834HJ07"/>
<reference evidence="1" key="1">
    <citation type="submission" date="2019-11" db="EMBL/GenBank/DDBJ databases">
        <authorList>
            <person name="Liu Y."/>
            <person name="Hou J."/>
            <person name="Li T.-Q."/>
            <person name="Guan C.-H."/>
            <person name="Wu X."/>
            <person name="Wu H.-Z."/>
            <person name="Ling F."/>
            <person name="Zhang R."/>
            <person name="Shi X.-G."/>
            <person name="Ren J.-P."/>
            <person name="Chen E.-F."/>
            <person name="Sun J.-M."/>
        </authorList>
    </citation>
    <scope>NUCLEOTIDE SEQUENCE</scope>
    <source>
        <strain evidence="1">Adult_tree_wgs_1</strain>
        <tissue evidence="1">Leaves</tissue>
    </source>
</reference>
<dbReference type="OrthoDB" id="10033309at2759"/>
<accession>A0A834HJ07</accession>
<name>A0A834HJ07_RHOSS</name>
<evidence type="ECO:0000313" key="2">
    <source>
        <dbReference type="Proteomes" id="UP000626092"/>
    </source>
</evidence>
<gene>
    <name evidence="1" type="ORF">RHSIM_Rhsim01G0076200</name>
</gene>
<proteinExistence type="predicted"/>
<dbReference type="Proteomes" id="UP000626092">
    <property type="component" value="Unassembled WGS sequence"/>
</dbReference>
<organism evidence="1 2">
    <name type="scientific">Rhododendron simsii</name>
    <name type="common">Sims's rhododendron</name>
    <dbReference type="NCBI Taxonomy" id="118357"/>
    <lineage>
        <taxon>Eukaryota</taxon>
        <taxon>Viridiplantae</taxon>
        <taxon>Streptophyta</taxon>
        <taxon>Embryophyta</taxon>
        <taxon>Tracheophyta</taxon>
        <taxon>Spermatophyta</taxon>
        <taxon>Magnoliopsida</taxon>
        <taxon>eudicotyledons</taxon>
        <taxon>Gunneridae</taxon>
        <taxon>Pentapetalae</taxon>
        <taxon>asterids</taxon>
        <taxon>Ericales</taxon>
        <taxon>Ericaceae</taxon>
        <taxon>Ericoideae</taxon>
        <taxon>Rhodoreae</taxon>
        <taxon>Rhododendron</taxon>
    </lineage>
</organism>
<dbReference type="EMBL" id="WJXA01000001">
    <property type="protein sequence ID" value="KAF7153155.1"/>
    <property type="molecule type" value="Genomic_DNA"/>
</dbReference>
<evidence type="ECO:0008006" key="3">
    <source>
        <dbReference type="Google" id="ProtNLM"/>
    </source>
</evidence>
<comment type="caution">
    <text evidence="1">The sequence shown here is derived from an EMBL/GenBank/DDBJ whole genome shotgun (WGS) entry which is preliminary data.</text>
</comment>
<evidence type="ECO:0000313" key="1">
    <source>
        <dbReference type="EMBL" id="KAF7153155.1"/>
    </source>
</evidence>
<sequence length="174" mass="19101">METQKKGVMYVYKMASGTDPTPEIESPVKKPVVPRGYWGLRKSKTYRESDHMSGGQRAVEGGGDVVEVRKSVSAVGRRSVSHVETNVASVAAFLQVKVLVTDMPGFMQVHAFRCARTSMDSLEKFSTKHIAHNLKKGTAKDDEGDMTAIPTTTWWSNQGMTLRQSGFQSTSSSP</sequence>